<dbReference type="OrthoDB" id="3190463at2"/>
<feature type="transmembrane region" description="Helical" evidence="1">
    <location>
        <begin position="36"/>
        <end position="54"/>
    </location>
</feature>
<evidence type="ECO:0000256" key="1">
    <source>
        <dbReference type="SAM" id="Phobius"/>
    </source>
</evidence>
<accession>A0A1C4EN16</accession>
<sequence>MDSSCWLRVGVHSLSAVVVLDARWSVQRKLNRVSMITPFNFVVPVASMVLSAIFPGESIIYIKYGVARCWSARRSDGRMNVPDKHLSGFSG</sequence>
<evidence type="ECO:0000313" key="2">
    <source>
        <dbReference type="EMBL" id="SCC44930.1"/>
    </source>
</evidence>
<dbReference type="EMBL" id="FMBC01000025">
    <property type="protein sequence ID" value="SCC44930.1"/>
    <property type="molecule type" value="Genomic_DNA"/>
</dbReference>
<keyword evidence="1" id="KW-0472">Membrane</keyword>
<protein>
    <submittedName>
        <fullName evidence="2">Uncharacterized protein</fullName>
    </submittedName>
</protein>
<dbReference type="AlphaFoldDB" id="A0A1C4EN16"/>
<keyword evidence="1" id="KW-0812">Transmembrane</keyword>
<dbReference type="Proteomes" id="UP000198515">
    <property type="component" value="Unassembled WGS sequence"/>
</dbReference>
<reference evidence="3" key="1">
    <citation type="submission" date="2016-08" db="EMBL/GenBank/DDBJ databases">
        <authorList>
            <person name="Varghese N."/>
            <person name="Submissions Spin"/>
        </authorList>
    </citation>
    <scope>NUCLEOTIDE SEQUENCE [LARGE SCALE GENOMIC DNA]</scope>
    <source>
        <strain evidence="3">REICA_142</strain>
    </source>
</reference>
<evidence type="ECO:0000313" key="3">
    <source>
        <dbReference type="Proteomes" id="UP000198515"/>
    </source>
</evidence>
<keyword evidence="1" id="KW-1133">Transmembrane helix</keyword>
<organism evidence="2 3">
    <name type="scientific">Kosakonia oryziphila</name>
    <dbReference type="NCBI Taxonomy" id="1005667"/>
    <lineage>
        <taxon>Bacteria</taxon>
        <taxon>Pseudomonadati</taxon>
        <taxon>Pseudomonadota</taxon>
        <taxon>Gammaproteobacteria</taxon>
        <taxon>Enterobacterales</taxon>
        <taxon>Enterobacteriaceae</taxon>
        <taxon>Kosakonia</taxon>
    </lineage>
</organism>
<proteinExistence type="predicted"/>
<keyword evidence="3" id="KW-1185">Reference proteome</keyword>
<name>A0A1C4EN16_9ENTR</name>
<gene>
    <name evidence="2" type="ORF">GA0061070_10257</name>
</gene>